<dbReference type="EMBL" id="CAJVCH010520128">
    <property type="protein sequence ID" value="CAG7821761.1"/>
    <property type="molecule type" value="Genomic_DNA"/>
</dbReference>
<feature type="region of interest" description="Disordered" evidence="1">
    <location>
        <begin position="343"/>
        <end position="373"/>
    </location>
</feature>
<dbReference type="SMART" id="SM00498">
    <property type="entry name" value="FH2"/>
    <property type="match status" value="1"/>
</dbReference>
<organism evidence="3 4">
    <name type="scientific">Allacma fusca</name>
    <dbReference type="NCBI Taxonomy" id="39272"/>
    <lineage>
        <taxon>Eukaryota</taxon>
        <taxon>Metazoa</taxon>
        <taxon>Ecdysozoa</taxon>
        <taxon>Arthropoda</taxon>
        <taxon>Hexapoda</taxon>
        <taxon>Collembola</taxon>
        <taxon>Symphypleona</taxon>
        <taxon>Sminthuridae</taxon>
        <taxon>Allacma</taxon>
    </lineage>
</organism>
<evidence type="ECO:0000313" key="3">
    <source>
        <dbReference type="EMBL" id="CAG7821761.1"/>
    </source>
</evidence>
<comment type="caution">
    <text evidence="3">The sequence shown here is derived from an EMBL/GenBank/DDBJ whole genome shotgun (WGS) entry which is preliminary data.</text>
</comment>
<dbReference type="Proteomes" id="UP000708208">
    <property type="component" value="Unassembled WGS sequence"/>
</dbReference>
<protein>
    <recommendedName>
        <fullName evidence="2">FH2 domain-containing protein</fullName>
    </recommendedName>
</protein>
<keyword evidence="4" id="KW-1185">Reference proteome</keyword>
<evidence type="ECO:0000313" key="4">
    <source>
        <dbReference type="Proteomes" id="UP000708208"/>
    </source>
</evidence>
<feature type="compositionally biased region" description="Basic and acidic residues" evidence="1">
    <location>
        <begin position="343"/>
        <end position="361"/>
    </location>
</feature>
<dbReference type="PANTHER" id="PTHR45725">
    <property type="entry name" value="FORMIN HOMOLOGY 2 FAMILY MEMBER"/>
    <property type="match status" value="1"/>
</dbReference>
<sequence>MPGIADPPPPPPPPAFVGSLPPRIPSEATKKLNQIKIPESTTQLKALNWSKLPITKLQETVWLKVDISKVYEQLNLQEIDELFEAFKHNIPTVKEAGAQVSKQPSKEKISVIDKQRAQNCMILLKTIKMTGDEITSVLLSMDQYNQLPIDRIEQLLKLAPSEKEKERLEEQDLHWLDTADAFFFRISRIQHYSERLHALQYTKKFPVIASELRNTWKCKKFWPDVLEIESELMNLKAAASMNIGDLEKTLRDLSSGMKLILKEIEFHESIELEEGDNFLISMGKFTVTAENQLREIENSYSAMEAKFRQTRRYFGEDEYTPADEFLQVFDQFFQNFRGARSENENLRKKKEEERKRAENPRLKRTNSASVSSSFTELGELQNLLVSKKTK</sequence>
<reference evidence="3" key="1">
    <citation type="submission" date="2021-06" db="EMBL/GenBank/DDBJ databases">
        <authorList>
            <person name="Hodson N. C."/>
            <person name="Mongue J. A."/>
            <person name="Jaron S. K."/>
        </authorList>
    </citation>
    <scope>NUCLEOTIDE SEQUENCE</scope>
</reference>
<dbReference type="InterPro" id="IPR051425">
    <property type="entry name" value="Formin_Homology"/>
</dbReference>
<accession>A0A8J2KPT2</accession>
<dbReference type="Pfam" id="PF02181">
    <property type="entry name" value="FH2"/>
    <property type="match status" value="2"/>
</dbReference>
<dbReference type="AlphaFoldDB" id="A0A8J2KPT2"/>
<gene>
    <name evidence="3" type="ORF">AFUS01_LOCUS32075</name>
</gene>
<dbReference type="PANTHER" id="PTHR45725:SF1">
    <property type="entry name" value="DISHEVELLED ASSOCIATED ACTIVATOR OF MORPHOGENESIS, ISOFORM D"/>
    <property type="match status" value="1"/>
</dbReference>
<evidence type="ECO:0000256" key="1">
    <source>
        <dbReference type="SAM" id="MobiDB-lite"/>
    </source>
</evidence>
<feature type="region of interest" description="Disordered" evidence="1">
    <location>
        <begin position="1"/>
        <end position="22"/>
    </location>
</feature>
<feature type="compositionally biased region" description="Pro residues" evidence="1">
    <location>
        <begin position="1"/>
        <end position="15"/>
    </location>
</feature>
<dbReference type="InterPro" id="IPR015425">
    <property type="entry name" value="FH2_Formin"/>
</dbReference>
<proteinExistence type="predicted"/>
<dbReference type="PROSITE" id="PS51444">
    <property type="entry name" value="FH2"/>
    <property type="match status" value="1"/>
</dbReference>
<dbReference type="OrthoDB" id="1104827at2759"/>
<name>A0A8J2KPT2_9HEXA</name>
<evidence type="ECO:0000259" key="2">
    <source>
        <dbReference type="PROSITE" id="PS51444"/>
    </source>
</evidence>
<feature type="domain" description="FH2" evidence="2">
    <location>
        <begin position="34"/>
        <end position="390"/>
    </location>
</feature>